<evidence type="ECO:0000256" key="1">
    <source>
        <dbReference type="SAM" id="Phobius"/>
    </source>
</evidence>
<dbReference type="EMBL" id="LR031872">
    <property type="protein sequence ID" value="VDC95793.1"/>
    <property type="molecule type" value="Genomic_DNA"/>
</dbReference>
<keyword evidence="1" id="KW-0812">Transmembrane</keyword>
<evidence type="ECO:0000313" key="2">
    <source>
        <dbReference type="EMBL" id="VDC95793.1"/>
    </source>
</evidence>
<keyword evidence="1" id="KW-1133">Transmembrane helix</keyword>
<keyword evidence="1" id="KW-0472">Membrane</keyword>
<reference evidence="2" key="1">
    <citation type="submission" date="2018-11" db="EMBL/GenBank/DDBJ databases">
        <authorList>
            <consortium name="Genoscope - CEA"/>
            <person name="William W."/>
        </authorList>
    </citation>
    <scope>NUCLEOTIDE SEQUENCE</scope>
</reference>
<organism evidence="2">
    <name type="scientific">Brassica oleracea</name>
    <name type="common">Wild cabbage</name>
    <dbReference type="NCBI Taxonomy" id="3712"/>
    <lineage>
        <taxon>Eukaryota</taxon>
        <taxon>Viridiplantae</taxon>
        <taxon>Streptophyta</taxon>
        <taxon>Embryophyta</taxon>
        <taxon>Tracheophyta</taxon>
        <taxon>Spermatophyta</taxon>
        <taxon>Magnoliopsida</taxon>
        <taxon>eudicotyledons</taxon>
        <taxon>Gunneridae</taxon>
        <taxon>Pentapetalae</taxon>
        <taxon>rosids</taxon>
        <taxon>malvids</taxon>
        <taxon>Brassicales</taxon>
        <taxon>Brassicaceae</taxon>
        <taxon>Brassiceae</taxon>
        <taxon>Brassica</taxon>
    </lineage>
</organism>
<feature type="transmembrane region" description="Helical" evidence="1">
    <location>
        <begin position="16"/>
        <end position="38"/>
    </location>
</feature>
<name>A0A3P6B5S2_BRAOL</name>
<accession>A0A3P6B5S2</accession>
<dbReference type="AlphaFoldDB" id="A0A3P6B5S2"/>
<proteinExistence type="predicted"/>
<protein>
    <submittedName>
        <fullName evidence="2">Uncharacterized protein</fullName>
    </submittedName>
</protein>
<sequence length="53" mass="6312">MSFLSQLLIVARLFELFTIIGCALHAKYLFFALYPLMLDKQRHLHHPKYMIAF</sequence>
<gene>
    <name evidence="2" type="ORF">BOLC3T18727H</name>
</gene>